<feature type="repeat" description="TPR" evidence="1">
    <location>
        <begin position="330"/>
        <end position="363"/>
    </location>
</feature>
<dbReference type="SMART" id="SM00028">
    <property type="entry name" value="TPR"/>
    <property type="match status" value="2"/>
</dbReference>
<dbReference type="Pfam" id="PF00753">
    <property type="entry name" value="Lactamase_B"/>
    <property type="match status" value="1"/>
</dbReference>
<dbReference type="Gene3D" id="1.25.40.10">
    <property type="entry name" value="Tetratricopeptide repeat domain"/>
    <property type="match status" value="1"/>
</dbReference>
<dbReference type="EMBL" id="JACNJH010000112">
    <property type="protein sequence ID" value="MBC8360889.1"/>
    <property type="molecule type" value="Genomic_DNA"/>
</dbReference>
<dbReference type="SMART" id="SM00849">
    <property type="entry name" value="Lactamase_B"/>
    <property type="match status" value="1"/>
</dbReference>
<feature type="compositionally biased region" description="Basic and acidic residues" evidence="2">
    <location>
        <begin position="1"/>
        <end position="19"/>
    </location>
</feature>
<dbReference type="AlphaFoldDB" id="A0A8J6NRA3"/>
<evidence type="ECO:0000256" key="1">
    <source>
        <dbReference type="PROSITE-ProRule" id="PRU00339"/>
    </source>
</evidence>
<gene>
    <name evidence="4" type="ORF">H8E23_05790</name>
</gene>
<comment type="caution">
    <text evidence="4">The sequence shown here is derived from an EMBL/GenBank/DDBJ whole genome shotgun (WGS) entry which is preliminary data.</text>
</comment>
<evidence type="ECO:0000259" key="3">
    <source>
        <dbReference type="SMART" id="SM00849"/>
    </source>
</evidence>
<dbReference type="PANTHER" id="PTHR23131:SF0">
    <property type="entry name" value="ENDORIBONUCLEASE LACTB2"/>
    <property type="match status" value="1"/>
</dbReference>
<protein>
    <submittedName>
        <fullName evidence="4">MBL fold metallo-hydrolase</fullName>
    </submittedName>
</protein>
<dbReference type="InterPro" id="IPR001279">
    <property type="entry name" value="Metallo-B-lactamas"/>
</dbReference>
<evidence type="ECO:0000313" key="5">
    <source>
        <dbReference type="Proteomes" id="UP000603434"/>
    </source>
</evidence>
<proteinExistence type="predicted"/>
<organism evidence="4 5">
    <name type="scientific">Candidatus Desulfatibia profunda</name>
    <dbReference type="NCBI Taxonomy" id="2841695"/>
    <lineage>
        <taxon>Bacteria</taxon>
        <taxon>Pseudomonadati</taxon>
        <taxon>Thermodesulfobacteriota</taxon>
        <taxon>Desulfobacteria</taxon>
        <taxon>Desulfobacterales</taxon>
        <taxon>Desulfobacterales incertae sedis</taxon>
        <taxon>Candidatus Desulfatibia</taxon>
    </lineage>
</organism>
<dbReference type="Pfam" id="PF12895">
    <property type="entry name" value="ANAPC3"/>
    <property type="match status" value="1"/>
</dbReference>
<feature type="domain" description="Metallo-beta-lactamase" evidence="3">
    <location>
        <begin position="59"/>
        <end position="233"/>
    </location>
</feature>
<feature type="region of interest" description="Disordered" evidence="2">
    <location>
        <begin position="1"/>
        <end position="26"/>
    </location>
</feature>
<dbReference type="InterPro" id="IPR011990">
    <property type="entry name" value="TPR-like_helical_dom_sf"/>
</dbReference>
<dbReference type="InterPro" id="IPR050662">
    <property type="entry name" value="Sec-metab_biosynth-thioest"/>
</dbReference>
<dbReference type="InterPro" id="IPR019734">
    <property type="entry name" value="TPR_rpt"/>
</dbReference>
<evidence type="ECO:0000313" key="4">
    <source>
        <dbReference type="EMBL" id="MBC8360889.1"/>
    </source>
</evidence>
<keyword evidence="1" id="KW-0802">TPR repeat</keyword>
<dbReference type="PANTHER" id="PTHR23131">
    <property type="entry name" value="ENDORIBONUCLEASE LACTB2"/>
    <property type="match status" value="1"/>
</dbReference>
<dbReference type="PROSITE" id="PS50005">
    <property type="entry name" value="TPR"/>
    <property type="match status" value="1"/>
</dbReference>
<name>A0A8J6NRA3_9BACT</name>
<dbReference type="CDD" id="cd06262">
    <property type="entry name" value="metallo-hydrolase-like_MBL-fold"/>
    <property type="match status" value="1"/>
</dbReference>
<accession>A0A8J6NRA3</accession>
<evidence type="ECO:0000256" key="2">
    <source>
        <dbReference type="SAM" id="MobiDB-lite"/>
    </source>
</evidence>
<sequence>MTEDSKKTKEQKEFEELREQYPSLEEQPQHPGWVSVAKVLKKTDPVFENMQFLLGYDFSCNIYVLTGDYLTVVDPGNDYTGLMELFKSGYQPEDIKKIVLTHGHRDHAMGALELLRAYPEISESGGFEIIFHESGPEGLKKVLKESRCRITTVKGGELLELGGFEWEVIYTPGHTVDGISLYHVPSKTAFTGDTVLPYGISDPDNQAGGRLDHYLVSVKELLKRDIENILPGHGVPVVSAGKRVIETAYESILREIMGGEGDIPWMEGASKLVEKGLLEEAVYCSDKELARNPQNLTALQLKAYCLTDMGRCAEAVALLDIILAQQGDNPHALLGKGHALLGLQKYAESLKYLDEVININPDIKEAHIYKGMALHLSGRFDEAMDIEVFRTEFAERFKEQLDKKQ</sequence>
<dbReference type="Proteomes" id="UP000603434">
    <property type="component" value="Unassembled WGS sequence"/>
</dbReference>
<dbReference type="Gene3D" id="3.60.15.10">
    <property type="entry name" value="Ribonuclease Z/Hydroxyacylglutathione hydrolase-like"/>
    <property type="match status" value="1"/>
</dbReference>
<dbReference type="SUPFAM" id="SSF56281">
    <property type="entry name" value="Metallo-hydrolase/oxidoreductase"/>
    <property type="match status" value="1"/>
</dbReference>
<reference evidence="4 5" key="1">
    <citation type="submission" date="2020-08" db="EMBL/GenBank/DDBJ databases">
        <title>Bridging the membrane lipid divide: bacteria of the FCB group superphylum have the potential to synthesize archaeal ether lipids.</title>
        <authorList>
            <person name="Villanueva L."/>
            <person name="Von Meijenfeldt F.A.B."/>
            <person name="Westbye A.B."/>
            <person name="Yadav S."/>
            <person name="Hopmans E.C."/>
            <person name="Dutilh B.E."/>
            <person name="Sinninghe Damste J.S."/>
        </authorList>
    </citation>
    <scope>NUCLEOTIDE SEQUENCE [LARGE SCALE GENOMIC DNA]</scope>
    <source>
        <strain evidence="4">NIOZ-UU30</strain>
    </source>
</reference>
<dbReference type="SUPFAM" id="SSF48452">
    <property type="entry name" value="TPR-like"/>
    <property type="match status" value="1"/>
</dbReference>
<dbReference type="InterPro" id="IPR036866">
    <property type="entry name" value="RibonucZ/Hydroxyglut_hydro"/>
</dbReference>